<sequence length="481" mass="49930">MIGDFNNRAGGHGWRGVLPLAALALLLAGCATPQAVPPQSSLAIPDEWSQTEPAAATTDLTAYWVLLNDPLITDLVEQAIAGNRDLAQAAARLDQSRASLVQARSALLPVLSASGRSSRDLGDNAPDQFAFGLGLDASWEADLFGQISGNIGAAEAELLAAGYSLADLQRLIAGQVALTTINARALAQQLAIARSTLAFQEDNLQIARWRNQAGLVSALDVEQARAQRASTAATIPALESSLAATANALSTLVGEAPGRVLAQLDPANPAPVPQPAALTGWEAPAEVLRRRPDVRGAEARLAAATARIGVARAQLFPLLRLSGNIGTNALGIGNLFDVVTSGVVASVSQLIFDGGRTSAQVDSARAAARGSLAAWEQAILQALEEVESAAVDQRSAAERVAINAEAVDAASNSAILARSQYEAGLTDFRNLLTAENQLLSARNQQIAAEADRASAFVRLTQALGGGWDPRSSTFTSLPAQK</sequence>
<evidence type="ECO:0000256" key="1">
    <source>
        <dbReference type="ARBA" id="ARBA00007613"/>
    </source>
</evidence>
<comment type="caution">
    <text evidence="3">The sequence shown here is derived from an EMBL/GenBank/DDBJ whole genome shotgun (WGS) entry which is preliminary data.</text>
</comment>
<dbReference type="Proteomes" id="UP001595456">
    <property type="component" value="Unassembled WGS sequence"/>
</dbReference>
<keyword evidence="2" id="KW-1134">Transmembrane beta strand</keyword>
<dbReference type="InterPro" id="IPR010131">
    <property type="entry name" value="MdtP/NodT-like"/>
</dbReference>
<feature type="signal peptide" evidence="2">
    <location>
        <begin position="1"/>
        <end position="35"/>
    </location>
</feature>
<dbReference type="Gene3D" id="2.20.200.10">
    <property type="entry name" value="Outer membrane efflux proteins (OEP)"/>
    <property type="match status" value="1"/>
</dbReference>
<dbReference type="PANTHER" id="PTHR30203:SF25">
    <property type="entry name" value="OUTER MEMBRANE PROTEIN-RELATED"/>
    <property type="match status" value="1"/>
</dbReference>
<keyword evidence="2" id="KW-0564">Palmitate</keyword>
<gene>
    <name evidence="3" type="ORF">ACFODU_12900</name>
</gene>
<dbReference type="RefSeq" id="WP_336926550.1">
    <property type="nucleotide sequence ID" value="NZ_JBANRO010000007.1"/>
</dbReference>
<keyword evidence="2" id="KW-0732">Signal</keyword>
<keyword evidence="2" id="KW-0472">Membrane</keyword>
<organism evidence="3 4">
    <name type="scientific">Alteraurantiacibacter palmitatis</name>
    <dbReference type="NCBI Taxonomy" id="2054628"/>
    <lineage>
        <taxon>Bacteria</taxon>
        <taxon>Pseudomonadati</taxon>
        <taxon>Pseudomonadota</taxon>
        <taxon>Alphaproteobacteria</taxon>
        <taxon>Sphingomonadales</taxon>
        <taxon>Erythrobacteraceae</taxon>
        <taxon>Alteraurantiacibacter</taxon>
    </lineage>
</organism>
<keyword evidence="2" id="KW-0449">Lipoprotein</keyword>
<keyword evidence="4" id="KW-1185">Reference proteome</keyword>
<evidence type="ECO:0000256" key="2">
    <source>
        <dbReference type="RuleBase" id="RU362097"/>
    </source>
</evidence>
<comment type="subcellular location">
    <subcellularLocation>
        <location evidence="2">Cell membrane</location>
        <topology evidence="2">Lipid-anchor</topology>
    </subcellularLocation>
</comment>
<dbReference type="InterPro" id="IPR003423">
    <property type="entry name" value="OMP_efflux"/>
</dbReference>
<name>A0ABV7EAT3_9SPHN</name>
<dbReference type="SUPFAM" id="SSF56954">
    <property type="entry name" value="Outer membrane efflux proteins (OEP)"/>
    <property type="match status" value="1"/>
</dbReference>
<proteinExistence type="inferred from homology"/>
<keyword evidence="2" id="KW-0812">Transmembrane</keyword>
<dbReference type="EMBL" id="JBHRST010000020">
    <property type="protein sequence ID" value="MFC3098687.1"/>
    <property type="molecule type" value="Genomic_DNA"/>
</dbReference>
<feature type="chain" id="PRO_5044954822" evidence="2">
    <location>
        <begin position="36"/>
        <end position="481"/>
    </location>
</feature>
<evidence type="ECO:0000313" key="3">
    <source>
        <dbReference type="EMBL" id="MFC3098687.1"/>
    </source>
</evidence>
<reference evidence="4" key="1">
    <citation type="journal article" date="2019" name="Int. J. Syst. Evol. Microbiol.">
        <title>The Global Catalogue of Microorganisms (GCM) 10K type strain sequencing project: providing services to taxonomists for standard genome sequencing and annotation.</title>
        <authorList>
            <consortium name="The Broad Institute Genomics Platform"/>
            <consortium name="The Broad Institute Genome Sequencing Center for Infectious Disease"/>
            <person name="Wu L."/>
            <person name="Ma J."/>
        </authorList>
    </citation>
    <scope>NUCLEOTIDE SEQUENCE [LARGE SCALE GENOMIC DNA]</scope>
    <source>
        <strain evidence="4">KCTC 52607</strain>
    </source>
</reference>
<accession>A0ABV7EAT3</accession>
<dbReference type="PANTHER" id="PTHR30203">
    <property type="entry name" value="OUTER MEMBRANE CATION EFFLUX PROTEIN"/>
    <property type="match status" value="1"/>
</dbReference>
<dbReference type="Gene3D" id="1.20.1600.10">
    <property type="entry name" value="Outer membrane efflux proteins (OEP)"/>
    <property type="match status" value="1"/>
</dbReference>
<dbReference type="Pfam" id="PF02321">
    <property type="entry name" value="OEP"/>
    <property type="match status" value="2"/>
</dbReference>
<evidence type="ECO:0000313" key="4">
    <source>
        <dbReference type="Proteomes" id="UP001595456"/>
    </source>
</evidence>
<comment type="similarity">
    <text evidence="1 2">Belongs to the outer membrane factor (OMF) (TC 1.B.17) family.</text>
</comment>
<protein>
    <submittedName>
        <fullName evidence="3">Efflux transporter outer membrane subunit</fullName>
    </submittedName>
</protein>
<dbReference type="NCBIfam" id="TIGR01845">
    <property type="entry name" value="outer_NodT"/>
    <property type="match status" value="1"/>
</dbReference>